<evidence type="ECO:0000313" key="2">
    <source>
        <dbReference type="EMBL" id="GGA92978.1"/>
    </source>
</evidence>
<sequence>MTEIIVFVIVVFALEFLFVKFIRKKFNITVYPNSERYINQTHKQSERILLLIAVTLFILSYFFNYLIVGFAVTLLYALVYRAYMEFRFEREEREYVITIVKSLAFLVVITGAPLIYFA</sequence>
<proteinExistence type="predicted"/>
<dbReference type="Proteomes" id="UP000613512">
    <property type="component" value="Unassembled WGS sequence"/>
</dbReference>
<feature type="transmembrane region" description="Helical" evidence="1">
    <location>
        <begin position="6"/>
        <end position="22"/>
    </location>
</feature>
<reference evidence="2" key="2">
    <citation type="submission" date="2020-09" db="EMBL/GenBank/DDBJ databases">
        <authorList>
            <person name="Sun Q."/>
            <person name="Zhou Y."/>
        </authorList>
    </citation>
    <scope>NUCLEOTIDE SEQUENCE</scope>
    <source>
        <strain evidence="2">CGMCC 1.12408</strain>
    </source>
</reference>
<comment type="caution">
    <text evidence="2">The sequence shown here is derived from an EMBL/GenBank/DDBJ whole genome shotgun (WGS) entry which is preliminary data.</text>
</comment>
<feature type="transmembrane region" description="Helical" evidence="1">
    <location>
        <begin position="95"/>
        <end position="117"/>
    </location>
</feature>
<dbReference type="EMBL" id="BMEY01000036">
    <property type="protein sequence ID" value="GGA92978.1"/>
    <property type="molecule type" value="Genomic_DNA"/>
</dbReference>
<keyword evidence="1" id="KW-0472">Membrane</keyword>
<keyword evidence="1" id="KW-0812">Transmembrane</keyword>
<accession>A0A916WFN9</accession>
<feature type="transmembrane region" description="Helical" evidence="1">
    <location>
        <begin position="48"/>
        <end position="75"/>
    </location>
</feature>
<evidence type="ECO:0000313" key="3">
    <source>
        <dbReference type="Proteomes" id="UP000613512"/>
    </source>
</evidence>
<protein>
    <recommendedName>
        <fullName evidence="4">DUF4181 domain-containing protein</fullName>
    </recommendedName>
</protein>
<dbReference type="RefSeq" id="WP_188386377.1">
    <property type="nucleotide sequence ID" value="NZ_BMEY01000036.1"/>
</dbReference>
<keyword evidence="3" id="KW-1185">Reference proteome</keyword>
<keyword evidence="1" id="KW-1133">Transmembrane helix</keyword>
<evidence type="ECO:0008006" key="4">
    <source>
        <dbReference type="Google" id="ProtNLM"/>
    </source>
</evidence>
<name>A0A916WFN9_9BACI</name>
<dbReference type="InterPro" id="IPR025441">
    <property type="entry name" value="DUF4181"/>
</dbReference>
<dbReference type="Pfam" id="PF13789">
    <property type="entry name" value="DUF4181"/>
    <property type="match status" value="1"/>
</dbReference>
<evidence type="ECO:0000256" key="1">
    <source>
        <dbReference type="SAM" id="Phobius"/>
    </source>
</evidence>
<dbReference type="AlphaFoldDB" id="A0A916WFN9"/>
<organism evidence="2 3">
    <name type="scientific">Ornithinibacillus halotolerans</name>
    <dbReference type="NCBI Taxonomy" id="1274357"/>
    <lineage>
        <taxon>Bacteria</taxon>
        <taxon>Bacillati</taxon>
        <taxon>Bacillota</taxon>
        <taxon>Bacilli</taxon>
        <taxon>Bacillales</taxon>
        <taxon>Bacillaceae</taxon>
        <taxon>Ornithinibacillus</taxon>
    </lineage>
</organism>
<reference evidence="2" key="1">
    <citation type="journal article" date="2014" name="Int. J. Syst. Evol. Microbiol.">
        <title>Complete genome sequence of Corynebacterium casei LMG S-19264T (=DSM 44701T), isolated from a smear-ripened cheese.</title>
        <authorList>
            <consortium name="US DOE Joint Genome Institute (JGI-PGF)"/>
            <person name="Walter F."/>
            <person name="Albersmeier A."/>
            <person name="Kalinowski J."/>
            <person name="Ruckert C."/>
        </authorList>
    </citation>
    <scope>NUCLEOTIDE SEQUENCE</scope>
    <source>
        <strain evidence="2">CGMCC 1.12408</strain>
    </source>
</reference>
<gene>
    <name evidence="2" type="ORF">GCM10008025_39220</name>
</gene>